<dbReference type="InterPro" id="IPR051132">
    <property type="entry name" value="3-5_Exonuclease_domain"/>
</dbReference>
<dbReference type="InterPro" id="IPR036397">
    <property type="entry name" value="RNaseH_sf"/>
</dbReference>
<dbReference type="SUPFAM" id="SSF53098">
    <property type="entry name" value="Ribonuclease H-like"/>
    <property type="match status" value="1"/>
</dbReference>
<organism evidence="5 6">
    <name type="scientific">Humicola insolens</name>
    <name type="common">Soft-rot fungus</name>
    <dbReference type="NCBI Taxonomy" id="85995"/>
    <lineage>
        <taxon>Eukaryota</taxon>
        <taxon>Fungi</taxon>
        <taxon>Dikarya</taxon>
        <taxon>Ascomycota</taxon>
        <taxon>Pezizomycotina</taxon>
        <taxon>Sordariomycetes</taxon>
        <taxon>Sordariomycetidae</taxon>
        <taxon>Sordariales</taxon>
        <taxon>Chaetomiaceae</taxon>
        <taxon>Mycothermus</taxon>
    </lineage>
</organism>
<keyword evidence="6" id="KW-1185">Reference proteome</keyword>
<dbReference type="PANTHER" id="PTHR13620">
    <property type="entry name" value="3-5 EXONUCLEASE"/>
    <property type="match status" value="1"/>
</dbReference>
<evidence type="ECO:0000313" key="6">
    <source>
        <dbReference type="Proteomes" id="UP001583172"/>
    </source>
</evidence>
<feature type="compositionally biased region" description="Pro residues" evidence="3">
    <location>
        <begin position="444"/>
        <end position="454"/>
    </location>
</feature>
<name>A0ABR3VB40_HUMIN</name>
<feature type="domain" description="3'-5' exonuclease" evidence="4">
    <location>
        <begin position="195"/>
        <end position="384"/>
    </location>
</feature>
<feature type="compositionally biased region" description="Basic and acidic residues" evidence="3">
    <location>
        <begin position="127"/>
        <end position="138"/>
    </location>
</feature>
<feature type="region of interest" description="Disordered" evidence="3">
    <location>
        <begin position="411"/>
        <end position="454"/>
    </location>
</feature>
<sequence length="454" mass="49129">MASRKSAHQVWHVSRGIVFSGGTTVVYPRLPPARYYSPAAAAAVSEGSSSPSVPTMPPPHSVPAAASSGHESPATVKSEVVATLLEARTTVTASASSTTVTASCSTATTTTSTTVLVKDAVAKDEKSAAENAADKPAQEKTTPVVPPYTPLDFKIPDKAFQAARNAAPGTPQSYWNYSLYRGPSESGALDAKVKVHYCTSSRTTERVVKEHFLHEKVVGFDLEWMANATKYSGPRRNVSLIQLASPSRIGLFHVSAFPRNDTLVPPSLRKLLEDSEITKVGCWIKGDCTRVANYLDVRVRGQLEISHLYKLVKYSKTGEYGQINKKLVRLATQVEECLGLPLSKEVDVRLSDWSKPLSMAQILYSSSDAYASVQLYHVLNHRRQQLEHVPPLPHHAELDLPIPFVVPPSPKKTEGAAKLPPKELINNNEINPAAETGLTNPTDSAPPPTNVTPT</sequence>
<dbReference type="Pfam" id="PF01612">
    <property type="entry name" value="DNA_pol_A_exo1"/>
    <property type="match status" value="1"/>
</dbReference>
<dbReference type="InterPro" id="IPR002562">
    <property type="entry name" value="3'-5'_exonuclease_dom"/>
</dbReference>
<evidence type="ECO:0000256" key="2">
    <source>
        <dbReference type="ARBA" id="ARBA00022801"/>
    </source>
</evidence>
<gene>
    <name evidence="5" type="ORF">VTJ49DRAFT_2003</name>
</gene>
<dbReference type="PANTHER" id="PTHR13620:SF104">
    <property type="entry name" value="EXONUCLEASE 3'-5' DOMAIN-CONTAINING PROTEIN 2"/>
    <property type="match status" value="1"/>
</dbReference>
<dbReference type="EMBL" id="JAZGSY010000181">
    <property type="protein sequence ID" value="KAL1838992.1"/>
    <property type="molecule type" value="Genomic_DNA"/>
</dbReference>
<accession>A0ABR3VB40</accession>
<comment type="caution">
    <text evidence="5">The sequence shown here is derived from an EMBL/GenBank/DDBJ whole genome shotgun (WGS) entry which is preliminary data.</text>
</comment>
<proteinExistence type="predicted"/>
<dbReference type="Gene3D" id="3.30.420.10">
    <property type="entry name" value="Ribonuclease H-like superfamily/Ribonuclease H"/>
    <property type="match status" value="1"/>
</dbReference>
<evidence type="ECO:0000256" key="3">
    <source>
        <dbReference type="SAM" id="MobiDB-lite"/>
    </source>
</evidence>
<protein>
    <recommendedName>
        <fullName evidence="4">3'-5' exonuclease domain-containing protein</fullName>
    </recommendedName>
</protein>
<dbReference type="Proteomes" id="UP001583172">
    <property type="component" value="Unassembled WGS sequence"/>
</dbReference>
<dbReference type="CDD" id="cd06141">
    <property type="entry name" value="WRN_exo"/>
    <property type="match status" value="1"/>
</dbReference>
<reference evidence="5 6" key="1">
    <citation type="journal article" date="2024" name="Commun. Biol.">
        <title>Comparative genomic analysis of thermophilic fungi reveals convergent evolutionary adaptations and gene losses.</title>
        <authorList>
            <person name="Steindorff A.S."/>
            <person name="Aguilar-Pontes M.V."/>
            <person name="Robinson A.J."/>
            <person name="Andreopoulos B."/>
            <person name="LaButti K."/>
            <person name="Kuo A."/>
            <person name="Mondo S."/>
            <person name="Riley R."/>
            <person name="Otillar R."/>
            <person name="Haridas S."/>
            <person name="Lipzen A."/>
            <person name="Grimwood J."/>
            <person name="Schmutz J."/>
            <person name="Clum A."/>
            <person name="Reid I.D."/>
            <person name="Moisan M.C."/>
            <person name="Butler G."/>
            <person name="Nguyen T.T.M."/>
            <person name="Dewar K."/>
            <person name="Conant G."/>
            <person name="Drula E."/>
            <person name="Henrissat B."/>
            <person name="Hansel C."/>
            <person name="Singer S."/>
            <person name="Hutchinson M.I."/>
            <person name="de Vries R.P."/>
            <person name="Natvig D.O."/>
            <person name="Powell A.J."/>
            <person name="Tsang A."/>
            <person name="Grigoriev I.V."/>
        </authorList>
    </citation>
    <scope>NUCLEOTIDE SEQUENCE [LARGE SCALE GENOMIC DNA]</scope>
    <source>
        <strain evidence="5 6">CBS 620.91</strain>
    </source>
</reference>
<feature type="region of interest" description="Disordered" evidence="3">
    <location>
        <begin position="45"/>
        <end position="75"/>
    </location>
</feature>
<dbReference type="InterPro" id="IPR012337">
    <property type="entry name" value="RNaseH-like_sf"/>
</dbReference>
<keyword evidence="2" id="KW-0378">Hydrolase</keyword>
<evidence type="ECO:0000256" key="1">
    <source>
        <dbReference type="ARBA" id="ARBA00022722"/>
    </source>
</evidence>
<evidence type="ECO:0000313" key="5">
    <source>
        <dbReference type="EMBL" id="KAL1838992.1"/>
    </source>
</evidence>
<keyword evidence="1" id="KW-0540">Nuclease</keyword>
<evidence type="ECO:0000259" key="4">
    <source>
        <dbReference type="SMART" id="SM00474"/>
    </source>
</evidence>
<dbReference type="SMART" id="SM00474">
    <property type="entry name" value="35EXOc"/>
    <property type="match status" value="1"/>
</dbReference>
<feature type="region of interest" description="Disordered" evidence="3">
    <location>
        <begin position="127"/>
        <end position="147"/>
    </location>
</feature>